<feature type="domain" description="SCP" evidence="3">
    <location>
        <begin position="22"/>
        <end position="159"/>
    </location>
</feature>
<feature type="domain" description="SCP" evidence="3">
    <location>
        <begin position="1048"/>
        <end position="1187"/>
    </location>
</feature>
<feature type="signal peptide" evidence="2">
    <location>
        <begin position="1"/>
        <end position="18"/>
    </location>
</feature>
<feature type="domain" description="SCP" evidence="3">
    <location>
        <begin position="1977"/>
        <end position="2116"/>
    </location>
</feature>
<evidence type="ECO:0000313" key="4">
    <source>
        <dbReference type="Proteomes" id="UP001652625"/>
    </source>
</evidence>
<name>A0ABM4DP08_HYDVU</name>
<dbReference type="InterPro" id="IPR018244">
    <property type="entry name" value="Allrgn_V5/Tpx1_CS"/>
</dbReference>
<feature type="domain" description="SCP" evidence="3">
    <location>
        <begin position="1795"/>
        <end position="1941"/>
    </location>
</feature>
<feature type="compositionally biased region" description="Polar residues" evidence="1">
    <location>
        <begin position="1034"/>
        <end position="1051"/>
    </location>
</feature>
<dbReference type="RefSeq" id="XP_065676310.1">
    <property type="nucleotide sequence ID" value="XM_065820238.1"/>
</dbReference>
<dbReference type="PANTHER" id="PTHR10334">
    <property type="entry name" value="CYSTEINE-RICH SECRETORY PROTEIN-RELATED"/>
    <property type="match status" value="1"/>
</dbReference>
<evidence type="ECO:0000259" key="3">
    <source>
        <dbReference type="SMART" id="SM00198"/>
    </source>
</evidence>
<protein>
    <submittedName>
        <fullName evidence="5">Uncharacterized protein LOC100206500 isoform X4</fullName>
    </submittedName>
</protein>
<keyword evidence="2" id="KW-0732">Signal</keyword>
<feature type="compositionally biased region" description="Pro residues" evidence="1">
    <location>
        <begin position="1233"/>
        <end position="1286"/>
    </location>
</feature>
<feature type="region of interest" description="Disordered" evidence="1">
    <location>
        <begin position="559"/>
        <end position="615"/>
    </location>
</feature>
<dbReference type="Pfam" id="PF00188">
    <property type="entry name" value="CAP"/>
    <property type="match status" value="7"/>
</dbReference>
<feature type="compositionally biased region" description="Low complexity" evidence="1">
    <location>
        <begin position="567"/>
        <end position="596"/>
    </location>
</feature>
<accession>A0ABM4DP08</accession>
<evidence type="ECO:0000256" key="2">
    <source>
        <dbReference type="SAM" id="SignalP"/>
    </source>
</evidence>
<feature type="compositionally biased region" description="Pro residues" evidence="1">
    <location>
        <begin position="1367"/>
        <end position="1380"/>
    </location>
</feature>
<dbReference type="CDD" id="cd05382">
    <property type="entry name" value="CAP_GAPR1-like"/>
    <property type="match status" value="7"/>
</dbReference>
<evidence type="ECO:0000313" key="5">
    <source>
        <dbReference type="RefSeq" id="XP_065676310.1"/>
    </source>
</evidence>
<feature type="compositionally biased region" description="Low complexity" evidence="1">
    <location>
        <begin position="1223"/>
        <end position="1232"/>
    </location>
</feature>
<evidence type="ECO:0000256" key="1">
    <source>
        <dbReference type="SAM" id="MobiDB-lite"/>
    </source>
</evidence>
<gene>
    <name evidence="5" type="primary">LOC100206500</name>
</gene>
<feature type="compositionally biased region" description="Low complexity" evidence="1">
    <location>
        <begin position="1287"/>
        <end position="1298"/>
    </location>
</feature>
<dbReference type="GeneID" id="100206500"/>
<feature type="compositionally biased region" description="Low complexity" evidence="1">
    <location>
        <begin position="1342"/>
        <end position="1366"/>
    </location>
</feature>
<feature type="compositionally biased region" description="Polar residues" evidence="1">
    <location>
        <begin position="1390"/>
        <end position="1401"/>
    </location>
</feature>
<organism evidence="4 5">
    <name type="scientific">Hydra vulgaris</name>
    <name type="common">Hydra</name>
    <name type="synonym">Hydra attenuata</name>
    <dbReference type="NCBI Taxonomy" id="6087"/>
    <lineage>
        <taxon>Eukaryota</taxon>
        <taxon>Metazoa</taxon>
        <taxon>Cnidaria</taxon>
        <taxon>Hydrozoa</taxon>
        <taxon>Hydroidolina</taxon>
        <taxon>Anthoathecata</taxon>
        <taxon>Aplanulata</taxon>
        <taxon>Hydridae</taxon>
        <taxon>Hydra</taxon>
    </lineage>
</organism>
<dbReference type="InterPro" id="IPR014044">
    <property type="entry name" value="CAP_dom"/>
</dbReference>
<dbReference type="SMART" id="SM00198">
    <property type="entry name" value="SCP"/>
    <property type="match status" value="7"/>
</dbReference>
<dbReference type="SUPFAM" id="SSF55797">
    <property type="entry name" value="PR-1-like"/>
    <property type="match status" value="7"/>
</dbReference>
<feature type="domain" description="SCP" evidence="3">
    <location>
        <begin position="397"/>
        <end position="537"/>
    </location>
</feature>
<feature type="region of interest" description="Disordered" evidence="1">
    <location>
        <begin position="996"/>
        <end position="1051"/>
    </location>
</feature>
<dbReference type="Proteomes" id="UP001652625">
    <property type="component" value="Chromosome 15"/>
</dbReference>
<proteinExistence type="predicted"/>
<dbReference type="InterPro" id="IPR035940">
    <property type="entry name" value="CAP_sf"/>
</dbReference>
<reference evidence="5" key="1">
    <citation type="submission" date="2025-08" db="UniProtKB">
        <authorList>
            <consortium name="RefSeq"/>
        </authorList>
    </citation>
    <scope>IDENTIFICATION</scope>
</reference>
<dbReference type="PROSITE" id="PS01009">
    <property type="entry name" value="CRISP_1"/>
    <property type="match status" value="4"/>
</dbReference>
<feature type="domain" description="SCP" evidence="3">
    <location>
        <begin position="830"/>
        <end position="969"/>
    </location>
</feature>
<feature type="region of interest" description="Disordered" evidence="1">
    <location>
        <begin position="778"/>
        <end position="831"/>
    </location>
</feature>
<keyword evidence="4" id="KW-1185">Reference proteome</keyword>
<dbReference type="InterPro" id="IPR001283">
    <property type="entry name" value="CRISP-related"/>
</dbReference>
<feature type="domain" description="SCP" evidence="3">
    <location>
        <begin position="613"/>
        <end position="752"/>
    </location>
</feature>
<feature type="compositionally biased region" description="Polar residues" evidence="1">
    <location>
        <begin position="605"/>
        <end position="615"/>
    </location>
</feature>
<feature type="chain" id="PRO_5046454309" evidence="2">
    <location>
        <begin position="19"/>
        <end position="2163"/>
    </location>
</feature>
<dbReference type="InterPro" id="IPR034113">
    <property type="entry name" value="SCP_GAPR1-like"/>
</dbReference>
<feature type="compositionally biased region" description="Low complexity" evidence="1">
    <location>
        <begin position="1000"/>
        <end position="1026"/>
    </location>
</feature>
<dbReference type="Gene3D" id="3.40.33.10">
    <property type="entry name" value="CAP"/>
    <property type="match status" value="7"/>
</dbReference>
<feature type="compositionally biased region" description="Low complexity" evidence="1">
    <location>
        <begin position="1314"/>
        <end position="1335"/>
    </location>
</feature>
<sequence length="2163" mass="234971">MLFINQYLLFALVWKTVAYPDQNQKKTLHIHNLYRKWHLSKPLQLSREMSEEATKYALELSIKGILQQSNTSDGENLALLCGLDSHKIKKASQIWYNEVCQQEYDFSSESNKSETLHFTQLIWKNTSFLGIGFHTVSNPDNEECTFVVARYRPSGNLKNKFKNNVNKGYFDRKKMCIKLKKDKNTRSLVNTRSQVKPPDDPTDFVNSKLEKQLQQSKISDVAKTIAKALALGAKVGAIAGAKAGAKAGKYRADSMKDNLTTQELSDMTGVHTTGTHYYFDDTQNDYLEKLPSVFVNKISKENFTNLFNSVFDAAADAAEKAGEMAGRKAALNSKHFNKVKLSKQNNLFKEKSASNYKTTAEYNGLDKEVENEKESSVIFSADENKVNAADATSSSIKFEEDGLRAHNYFRKIHNSPDMKLNSKMSEEAEKYAQYLSKIQDLKHSSDRNNEGENLAYGCNSGSEEMSAAEAVRNWYAEVCKPGHDFKQNSFNYNTGHFTQVVWKGSTELGMGKSTSKKDGMFCTYIVGRYKPAGNMGGEFTKNVLVGSFDKKKTCDSLDDVLSSAAQPSESKQGSQSGSSPSSDTSSSNSNSPASIPSPAPGIENNGGNSDENSFDQLGLNAHNILRKIHNAPDMKLNSKMSEEAEKYAKHLADIQELKHSTDRNGEGENLAYGCNSAGTEMSAAEAVKNWYAEVCSPGHDFSKDGGSGTGHFTQVVWKGSTELGMGKATSKKDGMFCTYIVGRYKPAGNMLTQFTKNVFEGSFDKKKTCDSLDNLLSSAAQPSKSKQESQSDSTSSDSSASSSSSSNSPAVIPNTALNNEGKGASGDQNAFDQLGLNAHNILRKIHDAPDMKLNSKMSEEAEKYAKHLADIQELKHSTDRNGEGENLAYGCNSAGTEMSAAEAVKNWYAEVCSPGHDFTKDGGSGTGHFTQVVWKDSTELGMGKATSKKGGMLCTYIVGRYKPAGNMLTQFTKNVFEGSFDKKKTCNSLDNLLSSVVQPSESKQGSQSDSTSSSDSSASNSSNSNSPAVIPNALPSSESKAGSNNQNSFDQSGLKAHNILRKIHNAPDMELNPQLSADAQKYAEHLADIQKLQHASDLNGQGENLAYGCNSAGTEMSAAEAVKNWYSEVCSPGYDFDKDGDSATGHFTQVVWKTSTQLGIGKSVLNKEGMICTYVVGRYKLAGNVLGQYKENVLKGNFDSKETCMNLDGLINNGIPSSPPNANPSSSSSANPSYPPSANPSFPPNANPSFPPNANPSFPPNANPSFPPNANPSFPPNANPSFPPNANPNSPINSNPSFPTYPNPGSSTYPAPISPINNNPSSTTNLNPSSINSNPNSPPNSYPSSPKNSYPSSSPNSNPSSSKNPNPSSPLNPNPTPPPNSNLIFPQNALDDQSNMGASSDISDDTFPNEKQTLAQAMSAAIEAAVGAAYDVGKKIAESIKGGKEFTPNPKEALNSALNSNKRQFMHFLSQKAGKRTLDQHDEEQSSLESNPEKIGAILGAKAGAKAGAMAAANFIEQEVKKKLKSSFSFIVKNPGTSGFMSSKATHNQGQETFWNVDNSLKNSKTIALEKDEQKQETLINQSNLIKNLINQSNLIKGSEKKLVNSLPNTVSMNTSSVSANSASVESAAKIGALIGAKAGAEAAVNSIQQKNILATKKIENVNADAQGQMWKIHLDEDSKVVENQNYYLCAKRNAGNSSAENDMIWKSALEGAQIGAEKGAISAADEVIRSLGFRGFDKLKEKRKARSIGLSVAENEAVVIAKRVVQDFNLKLTELKTCIASQKSDFHESSNFSLFSRSGLEAHNKLRKAHGVPDLVLDLEMTKKAEEYAEKLSKLGKNSIVLASPLERDGCGENLAVFCTLSPSQVVDEASEAVTKWYSEVCTPGYSFNDNTPSSSVLHFTQVVWKSSTLLGMGKFTTKTHSETCTYVVARYKKPGNVAGLYKSNVMKGNFDESLCLLMKNSSFISGPVITQDDTEFISEMLDAHNKYRAIHHAQPLAIDDKLAADAQSYAEIIAKRGTLQHELNINDGENLAMKCLGPQEVEPNGVFFTTLWYQEVCNPIYKFNGVFDQSSSHFTQVVWADTKFLGVGRAQSTKGGVTCQYIVSRYRPAGNFVEEFDKNVLKGSFIENICKGLSDQDKRHHMPKYRPKNLKTFSSIGTSVI</sequence>
<feature type="region of interest" description="Disordered" evidence="1">
    <location>
        <begin position="1211"/>
        <end position="1407"/>
    </location>
</feature>
<feature type="compositionally biased region" description="Low complexity" evidence="1">
    <location>
        <begin position="778"/>
        <end position="810"/>
    </location>
</feature>